<gene>
    <name evidence="1" type="ORF">AVEN_156572_1</name>
</gene>
<keyword evidence="2" id="KW-1185">Reference proteome</keyword>
<name>A0A4Y2Q031_ARAVE</name>
<feature type="non-terminal residue" evidence="1">
    <location>
        <position position="110"/>
    </location>
</feature>
<comment type="caution">
    <text evidence="1">The sequence shown here is derived from an EMBL/GenBank/DDBJ whole genome shotgun (WGS) entry which is preliminary data.</text>
</comment>
<dbReference type="EMBL" id="BGPR01012567">
    <property type="protein sequence ID" value="GBN56682.1"/>
    <property type="molecule type" value="Genomic_DNA"/>
</dbReference>
<evidence type="ECO:0000313" key="2">
    <source>
        <dbReference type="Proteomes" id="UP000499080"/>
    </source>
</evidence>
<protein>
    <submittedName>
        <fullName evidence="1">Uncharacterized protein</fullName>
    </submittedName>
</protein>
<dbReference type="Proteomes" id="UP000499080">
    <property type="component" value="Unassembled WGS sequence"/>
</dbReference>
<dbReference type="AlphaFoldDB" id="A0A4Y2Q031"/>
<accession>A0A4Y2Q031</accession>
<evidence type="ECO:0000313" key="1">
    <source>
        <dbReference type="EMBL" id="GBN56682.1"/>
    </source>
</evidence>
<sequence length="110" mass="12982">MWLEMCHRDANKTYPRQNRKRNPEKVLKQPLCKNRDCVAEDVWNSFYPLNTGGATLQLCSSNPCKFGKAKFVHCHTRHHNELYVCWLRSTEYRQSTRVKSSSEIMLPHSL</sequence>
<proteinExistence type="predicted"/>
<organism evidence="1 2">
    <name type="scientific">Araneus ventricosus</name>
    <name type="common">Orbweaver spider</name>
    <name type="synonym">Epeira ventricosa</name>
    <dbReference type="NCBI Taxonomy" id="182803"/>
    <lineage>
        <taxon>Eukaryota</taxon>
        <taxon>Metazoa</taxon>
        <taxon>Ecdysozoa</taxon>
        <taxon>Arthropoda</taxon>
        <taxon>Chelicerata</taxon>
        <taxon>Arachnida</taxon>
        <taxon>Araneae</taxon>
        <taxon>Araneomorphae</taxon>
        <taxon>Entelegynae</taxon>
        <taxon>Araneoidea</taxon>
        <taxon>Araneidae</taxon>
        <taxon>Araneus</taxon>
    </lineage>
</organism>
<reference evidence="1 2" key="1">
    <citation type="journal article" date="2019" name="Sci. Rep.">
        <title>Orb-weaving spider Araneus ventricosus genome elucidates the spidroin gene catalogue.</title>
        <authorList>
            <person name="Kono N."/>
            <person name="Nakamura H."/>
            <person name="Ohtoshi R."/>
            <person name="Moran D.A.P."/>
            <person name="Shinohara A."/>
            <person name="Yoshida Y."/>
            <person name="Fujiwara M."/>
            <person name="Mori M."/>
            <person name="Tomita M."/>
            <person name="Arakawa K."/>
        </authorList>
    </citation>
    <scope>NUCLEOTIDE SEQUENCE [LARGE SCALE GENOMIC DNA]</scope>
</reference>